<dbReference type="Gene3D" id="3.30.200.20">
    <property type="entry name" value="Phosphorylase Kinase, domain 1"/>
    <property type="match status" value="1"/>
</dbReference>
<feature type="domain" description="Protein kinase" evidence="20">
    <location>
        <begin position="449"/>
        <end position="722"/>
    </location>
</feature>
<feature type="signal peptide" evidence="19">
    <location>
        <begin position="1"/>
        <end position="26"/>
    </location>
</feature>
<dbReference type="Pfam" id="PF00069">
    <property type="entry name" value="Pkinase"/>
    <property type="match status" value="1"/>
</dbReference>
<evidence type="ECO:0000256" key="16">
    <source>
        <dbReference type="ARBA" id="ARBA00047899"/>
    </source>
</evidence>
<accession>A0A7J6WDW2</accession>
<comment type="caution">
    <text evidence="21">The sequence shown here is derived from an EMBL/GenBank/DDBJ whole genome shotgun (WGS) entry which is preliminary data.</text>
</comment>
<evidence type="ECO:0000313" key="22">
    <source>
        <dbReference type="Proteomes" id="UP000554482"/>
    </source>
</evidence>
<feature type="chain" id="PRO_5029566565" description="non-specific serine/threonine protein kinase" evidence="19">
    <location>
        <begin position="27"/>
        <end position="809"/>
    </location>
</feature>
<protein>
    <recommendedName>
        <fullName evidence="2">non-specific serine/threonine protein kinase</fullName>
        <ecNumber evidence="2">2.7.11.1</ecNumber>
    </recommendedName>
</protein>
<keyword evidence="3" id="KW-0723">Serine/threonine-protein kinase</keyword>
<dbReference type="Pfam" id="PF00560">
    <property type="entry name" value="LRR_1"/>
    <property type="match status" value="1"/>
</dbReference>
<evidence type="ECO:0000256" key="3">
    <source>
        <dbReference type="ARBA" id="ARBA00022527"/>
    </source>
</evidence>
<reference evidence="21 22" key="1">
    <citation type="submission" date="2020-06" db="EMBL/GenBank/DDBJ databases">
        <title>Transcriptomic and genomic resources for Thalictrum thalictroides and T. hernandezii: Facilitating candidate gene discovery in an emerging model plant lineage.</title>
        <authorList>
            <person name="Arias T."/>
            <person name="Riano-Pachon D.M."/>
            <person name="Di Stilio V.S."/>
        </authorList>
    </citation>
    <scope>NUCLEOTIDE SEQUENCE [LARGE SCALE GENOMIC DNA]</scope>
    <source>
        <strain evidence="22">cv. WT478/WT964</strain>
        <tissue evidence="21">Leaves</tissue>
    </source>
</reference>
<evidence type="ECO:0000259" key="20">
    <source>
        <dbReference type="PROSITE" id="PS50011"/>
    </source>
</evidence>
<keyword evidence="6 18" id="KW-0812">Transmembrane</keyword>
<keyword evidence="8" id="KW-0677">Repeat</keyword>
<comment type="catalytic activity">
    <reaction evidence="17">
        <text>L-seryl-[protein] + ATP = O-phospho-L-seryl-[protein] + ADP + H(+)</text>
        <dbReference type="Rhea" id="RHEA:17989"/>
        <dbReference type="Rhea" id="RHEA-COMP:9863"/>
        <dbReference type="Rhea" id="RHEA-COMP:11604"/>
        <dbReference type="ChEBI" id="CHEBI:15378"/>
        <dbReference type="ChEBI" id="CHEBI:29999"/>
        <dbReference type="ChEBI" id="CHEBI:30616"/>
        <dbReference type="ChEBI" id="CHEBI:83421"/>
        <dbReference type="ChEBI" id="CHEBI:456216"/>
        <dbReference type="EC" id="2.7.11.1"/>
    </reaction>
</comment>
<dbReference type="PROSITE" id="PS50011">
    <property type="entry name" value="PROTEIN_KINASE_DOM"/>
    <property type="match status" value="1"/>
</dbReference>
<dbReference type="InterPro" id="IPR051824">
    <property type="entry name" value="LRR_Rcpt-Like_S/T_Kinase"/>
</dbReference>
<keyword evidence="10 21" id="KW-0418">Kinase</keyword>
<evidence type="ECO:0000256" key="8">
    <source>
        <dbReference type="ARBA" id="ARBA00022737"/>
    </source>
</evidence>
<evidence type="ECO:0000256" key="4">
    <source>
        <dbReference type="ARBA" id="ARBA00022614"/>
    </source>
</evidence>
<keyword evidence="7 19" id="KW-0732">Signal</keyword>
<dbReference type="InterPro" id="IPR001611">
    <property type="entry name" value="Leu-rich_rpt"/>
</dbReference>
<evidence type="ECO:0000256" key="19">
    <source>
        <dbReference type="SAM" id="SignalP"/>
    </source>
</evidence>
<evidence type="ECO:0000256" key="15">
    <source>
        <dbReference type="ARBA" id="ARBA00023180"/>
    </source>
</evidence>
<evidence type="ECO:0000256" key="2">
    <source>
        <dbReference type="ARBA" id="ARBA00012513"/>
    </source>
</evidence>
<evidence type="ECO:0000256" key="10">
    <source>
        <dbReference type="ARBA" id="ARBA00022777"/>
    </source>
</evidence>
<dbReference type="FunFam" id="1.10.510.10:FF:000431">
    <property type="entry name" value="Putative inactive leucine-rich repeat receptor-like protein kinase"/>
    <property type="match status" value="1"/>
</dbReference>
<dbReference type="Pfam" id="PF13855">
    <property type="entry name" value="LRR_8"/>
    <property type="match status" value="1"/>
</dbReference>
<dbReference type="PANTHER" id="PTHR48006">
    <property type="entry name" value="LEUCINE-RICH REPEAT-CONTAINING PROTEIN DDB_G0281931-RELATED"/>
    <property type="match status" value="1"/>
</dbReference>
<evidence type="ECO:0000256" key="9">
    <source>
        <dbReference type="ARBA" id="ARBA00022741"/>
    </source>
</evidence>
<dbReference type="FunFam" id="3.80.10.10:FF:000673">
    <property type="entry name" value="Probable LRR receptor-like serine/threonine-protein kinase At2g02780"/>
    <property type="match status" value="1"/>
</dbReference>
<evidence type="ECO:0000256" key="12">
    <source>
        <dbReference type="ARBA" id="ARBA00022989"/>
    </source>
</evidence>
<keyword evidence="22" id="KW-1185">Reference proteome</keyword>
<evidence type="ECO:0000256" key="11">
    <source>
        <dbReference type="ARBA" id="ARBA00022840"/>
    </source>
</evidence>
<evidence type="ECO:0000256" key="5">
    <source>
        <dbReference type="ARBA" id="ARBA00022679"/>
    </source>
</evidence>
<dbReference type="InterPro" id="IPR000719">
    <property type="entry name" value="Prot_kinase_dom"/>
</dbReference>
<dbReference type="FunFam" id="3.80.10.10:FF:000041">
    <property type="entry name" value="LRR receptor-like serine/threonine-protein kinase ERECTA"/>
    <property type="match status" value="1"/>
</dbReference>
<evidence type="ECO:0000256" key="17">
    <source>
        <dbReference type="ARBA" id="ARBA00048679"/>
    </source>
</evidence>
<keyword evidence="12 18" id="KW-1133">Transmembrane helix</keyword>
<dbReference type="InterPro" id="IPR032675">
    <property type="entry name" value="LRR_dom_sf"/>
</dbReference>
<dbReference type="GO" id="GO:0016020">
    <property type="term" value="C:membrane"/>
    <property type="evidence" value="ECO:0007669"/>
    <property type="project" value="UniProtKB-SubCell"/>
</dbReference>
<dbReference type="PANTHER" id="PTHR48006:SF73">
    <property type="entry name" value="PROTEIN KINASE DOMAIN-CONTAINING PROTEIN"/>
    <property type="match status" value="1"/>
</dbReference>
<dbReference type="SMART" id="SM00220">
    <property type="entry name" value="S_TKc"/>
    <property type="match status" value="1"/>
</dbReference>
<gene>
    <name evidence="21" type="ORF">FRX31_014888</name>
</gene>
<proteinExistence type="predicted"/>
<dbReference type="InterPro" id="IPR011009">
    <property type="entry name" value="Kinase-like_dom_sf"/>
</dbReference>
<dbReference type="OrthoDB" id="676979at2759"/>
<keyword evidence="4" id="KW-0433">Leucine-rich repeat</keyword>
<dbReference type="SUPFAM" id="SSF52058">
    <property type="entry name" value="L domain-like"/>
    <property type="match status" value="1"/>
</dbReference>
<dbReference type="Gene3D" id="3.80.10.10">
    <property type="entry name" value="Ribonuclease Inhibitor"/>
    <property type="match status" value="3"/>
</dbReference>
<dbReference type="Proteomes" id="UP000554482">
    <property type="component" value="Unassembled WGS sequence"/>
</dbReference>
<evidence type="ECO:0000256" key="1">
    <source>
        <dbReference type="ARBA" id="ARBA00004479"/>
    </source>
</evidence>
<keyword evidence="13 18" id="KW-0472">Membrane</keyword>
<organism evidence="21 22">
    <name type="scientific">Thalictrum thalictroides</name>
    <name type="common">Rue-anemone</name>
    <name type="synonym">Anemone thalictroides</name>
    <dbReference type="NCBI Taxonomy" id="46969"/>
    <lineage>
        <taxon>Eukaryota</taxon>
        <taxon>Viridiplantae</taxon>
        <taxon>Streptophyta</taxon>
        <taxon>Embryophyta</taxon>
        <taxon>Tracheophyta</taxon>
        <taxon>Spermatophyta</taxon>
        <taxon>Magnoliopsida</taxon>
        <taxon>Ranunculales</taxon>
        <taxon>Ranunculaceae</taxon>
        <taxon>Thalictroideae</taxon>
        <taxon>Thalictrum</taxon>
    </lineage>
</organism>
<evidence type="ECO:0000313" key="21">
    <source>
        <dbReference type="EMBL" id="KAF5195521.1"/>
    </source>
</evidence>
<dbReference type="Gene3D" id="1.10.510.10">
    <property type="entry name" value="Transferase(Phosphotransferase) domain 1"/>
    <property type="match status" value="1"/>
</dbReference>
<evidence type="ECO:0000256" key="13">
    <source>
        <dbReference type="ARBA" id="ARBA00023136"/>
    </source>
</evidence>
<dbReference type="SUPFAM" id="SSF56112">
    <property type="entry name" value="Protein kinase-like (PK-like)"/>
    <property type="match status" value="1"/>
</dbReference>
<evidence type="ECO:0000256" key="14">
    <source>
        <dbReference type="ARBA" id="ARBA00023170"/>
    </source>
</evidence>
<keyword evidence="5" id="KW-0808">Transferase</keyword>
<name>A0A7J6WDW2_THATH</name>
<dbReference type="AlphaFoldDB" id="A0A7J6WDW2"/>
<keyword evidence="9" id="KW-0547">Nucleotide-binding</keyword>
<keyword evidence="14 21" id="KW-0675">Receptor</keyword>
<sequence>MVIIRVSSCFLFQILVFVLFCPLIFGQLAPSESRILRQVQQLLEFPPVLQGWNNWTNFCYLPPSASLSIVCSGNHITELTVVGNKTTPSLSSKLGQGTFSISDKTLSEKFSIESFFTSLTKLSSLKVLTLVSLGLWGSLPAKINRFHSLQVLNISDNSIFGEVPTQITLMTNLRSLVLADNMLNGSVPDLSRLAVLEELNMSGNGLGPEFPSLGNKLVSIILRNNAFQCQIPSKLNNYHQLQHLDISSNQFIGLIPPKLFSLPSIRYLNLAGNKLSGALSTNISCIVGLEFVDLSNNHLTGKLPLCIGFNSSNRFMFYSWNCLSVGDLNYQHPYSFCHKAALAVKPAERQQKNGLTSKLAILLIIAGGIVATTMAIVFLLLMLFRSAKVDKVQIHTFEKSASRKASAQLSPKIPTEARHVSPTLRFGAIGIRAYHVFSLDEIEDATNNFNASNLLGEGSQGQLYKGSLRDGSVVVVRSMQLKQKYSSQRLLQHTEVISKLRHQHLVSMLGHCIVTHQEYSNGASTIFLVFEYISNSTLRNHLSDQRKREMLKWPQRLAITMGVAKGIQFLHAGIAPGIFGNDVKIENILLDENLTAKISNYDLLIPSKVGSESLHSGQDTPDHHVSDQHGEREDVYQLGAILLEVITGRSITCQRDLDVQRFQLEETLADSQLKLRGLVDPSIRGTYAYQSLRTTAEITINCLSKDPVQRPTIEDVIWNLQYSVQVQDGWSNSIEFNKDPLCLGDTWRKFISGPKWKPKDSSNVCATIESASREATESGKSKKVASKLQKLRVEDSDRESLLMKVENNV</sequence>
<evidence type="ECO:0000256" key="6">
    <source>
        <dbReference type="ARBA" id="ARBA00022692"/>
    </source>
</evidence>
<dbReference type="GO" id="GO:0004674">
    <property type="term" value="F:protein serine/threonine kinase activity"/>
    <property type="evidence" value="ECO:0007669"/>
    <property type="project" value="UniProtKB-KW"/>
</dbReference>
<feature type="transmembrane region" description="Helical" evidence="18">
    <location>
        <begin position="359"/>
        <end position="384"/>
    </location>
</feature>
<comment type="subcellular location">
    <subcellularLocation>
        <location evidence="1">Membrane</location>
        <topology evidence="1">Single-pass type I membrane protein</topology>
    </subcellularLocation>
</comment>
<comment type="catalytic activity">
    <reaction evidence="16">
        <text>L-threonyl-[protein] + ATP = O-phospho-L-threonyl-[protein] + ADP + H(+)</text>
        <dbReference type="Rhea" id="RHEA:46608"/>
        <dbReference type="Rhea" id="RHEA-COMP:11060"/>
        <dbReference type="Rhea" id="RHEA-COMP:11605"/>
        <dbReference type="ChEBI" id="CHEBI:15378"/>
        <dbReference type="ChEBI" id="CHEBI:30013"/>
        <dbReference type="ChEBI" id="CHEBI:30616"/>
        <dbReference type="ChEBI" id="CHEBI:61977"/>
        <dbReference type="ChEBI" id="CHEBI:456216"/>
        <dbReference type="EC" id="2.7.11.1"/>
    </reaction>
</comment>
<dbReference type="EMBL" id="JABWDY010017218">
    <property type="protein sequence ID" value="KAF5195521.1"/>
    <property type="molecule type" value="Genomic_DNA"/>
</dbReference>
<evidence type="ECO:0000256" key="18">
    <source>
        <dbReference type="SAM" id="Phobius"/>
    </source>
</evidence>
<keyword evidence="11" id="KW-0067">ATP-binding</keyword>
<dbReference type="GO" id="GO:0005524">
    <property type="term" value="F:ATP binding"/>
    <property type="evidence" value="ECO:0007669"/>
    <property type="project" value="UniProtKB-KW"/>
</dbReference>
<dbReference type="EC" id="2.7.11.1" evidence="2"/>
<evidence type="ECO:0000256" key="7">
    <source>
        <dbReference type="ARBA" id="ARBA00022729"/>
    </source>
</evidence>
<keyword evidence="15" id="KW-0325">Glycoprotein</keyword>